<gene>
    <name evidence="1" type="ORF">SCF082_LOCUS8431</name>
</gene>
<reference evidence="1 2" key="1">
    <citation type="submission" date="2024-02" db="EMBL/GenBank/DDBJ databases">
        <authorList>
            <person name="Chen Y."/>
            <person name="Shah S."/>
            <person name="Dougan E. K."/>
            <person name="Thang M."/>
            <person name="Chan C."/>
        </authorList>
    </citation>
    <scope>NUCLEOTIDE SEQUENCE [LARGE SCALE GENOMIC DNA]</scope>
</reference>
<dbReference type="Proteomes" id="UP001642464">
    <property type="component" value="Unassembled WGS sequence"/>
</dbReference>
<keyword evidence="2" id="KW-1185">Reference proteome</keyword>
<comment type="caution">
    <text evidence="1">The sequence shown here is derived from an EMBL/GenBank/DDBJ whole genome shotgun (WGS) entry which is preliminary data.</text>
</comment>
<accession>A0ABP0ISR6</accession>
<sequence length="99" mass="11256">MSYVDSYHMSWLIPSLSVLGLPQASDASAHLAKPKFTPRMAYATGWLQDEWSEMRSATRLPCREVGNSSLTTDRRPTSQCNTWQHRCGTLFTEKELGEF</sequence>
<evidence type="ECO:0000313" key="2">
    <source>
        <dbReference type="Proteomes" id="UP001642464"/>
    </source>
</evidence>
<evidence type="ECO:0008006" key="3">
    <source>
        <dbReference type="Google" id="ProtNLM"/>
    </source>
</evidence>
<protein>
    <recommendedName>
        <fullName evidence="3">Secreted protein</fullName>
    </recommendedName>
</protein>
<name>A0ABP0ISR6_9DINO</name>
<evidence type="ECO:0000313" key="1">
    <source>
        <dbReference type="EMBL" id="CAK9005051.1"/>
    </source>
</evidence>
<proteinExistence type="predicted"/>
<dbReference type="EMBL" id="CAXAMM010004814">
    <property type="protein sequence ID" value="CAK9005051.1"/>
    <property type="molecule type" value="Genomic_DNA"/>
</dbReference>
<organism evidence="1 2">
    <name type="scientific">Durusdinium trenchii</name>
    <dbReference type="NCBI Taxonomy" id="1381693"/>
    <lineage>
        <taxon>Eukaryota</taxon>
        <taxon>Sar</taxon>
        <taxon>Alveolata</taxon>
        <taxon>Dinophyceae</taxon>
        <taxon>Suessiales</taxon>
        <taxon>Symbiodiniaceae</taxon>
        <taxon>Durusdinium</taxon>
    </lineage>
</organism>